<keyword evidence="1" id="KW-0472">Membrane</keyword>
<sequence>MIWYMAVVYYVLPIVIMFELIRGKFPSKRAWLFEVVGVGFIIAYLFLTGRWDIVSYYFRIIWPLVFVFVAVRSYVRSRDLPAKGPAKNFTYLFGMGVRVILIGFFGYVTAMALTGYSKGDSELALSFPLKNGTFYTAHGGAATNINYHHPYRPQAYALDIVQLNGLGIRSNGWNPDNLKSYEIYGTAIFSPCDGTVMKTKDGLKEIPPSKMDDSTKSYREKYPEGNHVVLKCKDTDVLMAHMIPQSVQVEKGQEVASGDQLGKVGNSGNTSEPHLHIHAERDGNGVPITFNGRFAKRNSLFFE</sequence>
<dbReference type="SUPFAM" id="SSF51261">
    <property type="entry name" value="Duplicated hybrid motif"/>
    <property type="match status" value="1"/>
</dbReference>
<accession>A0ABT8HZ26</accession>
<keyword evidence="4" id="KW-1185">Reference proteome</keyword>
<dbReference type="InterPro" id="IPR050570">
    <property type="entry name" value="Cell_wall_metabolism_enzyme"/>
</dbReference>
<protein>
    <submittedName>
        <fullName evidence="3">M23 family metallopeptidase</fullName>
        <ecNumber evidence="3">3.4.-.-</ecNumber>
    </submittedName>
</protein>
<name>A0ABT8HZ26_9BACL</name>
<dbReference type="PANTHER" id="PTHR21666">
    <property type="entry name" value="PEPTIDASE-RELATED"/>
    <property type="match status" value="1"/>
</dbReference>
<reference evidence="3" key="1">
    <citation type="submission" date="2023-07" db="EMBL/GenBank/DDBJ databases">
        <title>Fictibacillus sp. isolated from freshwater pond.</title>
        <authorList>
            <person name="Kirdat K."/>
            <person name="Bhat A."/>
            <person name="Mourya A."/>
            <person name="Yadav A."/>
        </authorList>
    </citation>
    <scope>NUCLEOTIDE SEQUENCE</scope>
    <source>
        <strain evidence="3">NE201</strain>
    </source>
</reference>
<feature type="domain" description="M23ase beta-sheet core" evidence="2">
    <location>
        <begin position="185"/>
        <end position="284"/>
    </location>
</feature>
<keyword evidence="1" id="KW-0812">Transmembrane</keyword>
<feature type="transmembrane region" description="Helical" evidence="1">
    <location>
        <begin position="91"/>
        <end position="113"/>
    </location>
</feature>
<evidence type="ECO:0000313" key="4">
    <source>
        <dbReference type="Proteomes" id="UP001172721"/>
    </source>
</evidence>
<gene>
    <name evidence="3" type="ORF">QYB97_16035</name>
</gene>
<dbReference type="EC" id="3.4.-.-" evidence="3"/>
<evidence type="ECO:0000256" key="1">
    <source>
        <dbReference type="SAM" id="Phobius"/>
    </source>
</evidence>
<dbReference type="InterPro" id="IPR011055">
    <property type="entry name" value="Dup_hybrid_motif"/>
</dbReference>
<dbReference type="PANTHER" id="PTHR21666:SF285">
    <property type="entry name" value="M23 FAMILY METALLOPEPTIDASE"/>
    <property type="match status" value="1"/>
</dbReference>
<dbReference type="Gene3D" id="2.70.70.10">
    <property type="entry name" value="Glucose Permease (Domain IIA)"/>
    <property type="match status" value="1"/>
</dbReference>
<organism evidence="3 4">
    <name type="scientific">Fictibacillus fluitans</name>
    <dbReference type="NCBI Taxonomy" id="3058422"/>
    <lineage>
        <taxon>Bacteria</taxon>
        <taxon>Bacillati</taxon>
        <taxon>Bacillota</taxon>
        <taxon>Bacilli</taxon>
        <taxon>Bacillales</taxon>
        <taxon>Fictibacillaceae</taxon>
        <taxon>Fictibacillus</taxon>
    </lineage>
</organism>
<dbReference type="CDD" id="cd12797">
    <property type="entry name" value="M23_peptidase"/>
    <property type="match status" value="1"/>
</dbReference>
<keyword evidence="1" id="KW-1133">Transmembrane helix</keyword>
<dbReference type="EMBL" id="JAUHTR010000008">
    <property type="protein sequence ID" value="MDN4525996.1"/>
    <property type="molecule type" value="Genomic_DNA"/>
</dbReference>
<feature type="transmembrane region" description="Helical" evidence="1">
    <location>
        <begin position="30"/>
        <end position="47"/>
    </location>
</feature>
<keyword evidence="3" id="KW-0378">Hydrolase</keyword>
<dbReference type="RefSeq" id="WP_301167013.1">
    <property type="nucleotide sequence ID" value="NZ_JAUHTR010000008.1"/>
</dbReference>
<dbReference type="InterPro" id="IPR016047">
    <property type="entry name" value="M23ase_b-sheet_dom"/>
</dbReference>
<evidence type="ECO:0000259" key="2">
    <source>
        <dbReference type="Pfam" id="PF01551"/>
    </source>
</evidence>
<dbReference type="Pfam" id="PF01551">
    <property type="entry name" value="Peptidase_M23"/>
    <property type="match status" value="1"/>
</dbReference>
<comment type="caution">
    <text evidence="3">The sequence shown here is derived from an EMBL/GenBank/DDBJ whole genome shotgun (WGS) entry which is preliminary data.</text>
</comment>
<evidence type="ECO:0000313" key="3">
    <source>
        <dbReference type="EMBL" id="MDN4525996.1"/>
    </source>
</evidence>
<feature type="transmembrane region" description="Helical" evidence="1">
    <location>
        <begin position="53"/>
        <end position="71"/>
    </location>
</feature>
<proteinExistence type="predicted"/>
<dbReference type="GO" id="GO:0016787">
    <property type="term" value="F:hydrolase activity"/>
    <property type="evidence" value="ECO:0007669"/>
    <property type="project" value="UniProtKB-KW"/>
</dbReference>
<dbReference type="Proteomes" id="UP001172721">
    <property type="component" value="Unassembled WGS sequence"/>
</dbReference>
<feature type="transmembrane region" description="Helical" evidence="1">
    <location>
        <begin position="6"/>
        <end position="23"/>
    </location>
</feature>